<dbReference type="PANTHER" id="PTHR38593:SF1">
    <property type="entry name" value="BLR2558 PROTEIN"/>
    <property type="match status" value="1"/>
</dbReference>
<feature type="chain" id="PRO_5045067625" evidence="2">
    <location>
        <begin position="18"/>
        <end position="217"/>
    </location>
</feature>
<feature type="signal peptide" evidence="2">
    <location>
        <begin position="1"/>
        <end position="17"/>
    </location>
</feature>
<feature type="region of interest" description="Disordered" evidence="1">
    <location>
        <begin position="198"/>
        <end position="217"/>
    </location>
</feature>
<gene>
    <name evidence="4" type="ORF">HQN85_02820</name>
</gene>
<dbReference type="RefSeq" id="WP_173268825.1">
    <property type="nucleotide sequence ID" value="NZ_JABMKV010000001.1"/>
</dbReference>
<sequence length="217" mass="24434">MKTRILFLLSIISFLFACGNAEQKDDKTNAEPITSNDTNIIKKSDTKMKQEDKTTFFTNAAIGGMMEVEASSRILVNTKNNPAVLAHAKMIRDDHMKANEELKAIAKKENFALPTVLPEAKVKILKQLESLNDEAQNEFYINLMVTEHNEAINLFNIGSTMPVESISAFATKTLPILRHHYDMTVKIREEILKEKANQGDDPLKISDKQKNKAAKNQ</sequence>
<organism evidence="4 5">
    <name type="scientific">Pedobacter boryungensis</name>
    <dbReference type="NCBI Taxonomy" id="869962"/>
    <lineage>
        <taxon>Bacteria</taxon>
        <taxon>Pseudomonadati</taxon>
        <taxon>Bacteroidota</taxon>
        <taxon>Sphingobacteriia</taxon>
        <taxon>Sphingobacteriales</taxon>
        <taxon>Sphingobacteriaceae</taxon>
        <taxon>Pedobacter</taxon>
    </lineage>
</organism>
<name>A0ABX2DAM1_9SPHI</name>
<evidence type="ECO:0000256" key="2">
    <source>
        <dbReference type="SAM" id="SignalP"/>
    </source>
</evidence>
<dbReference type="EMBL" id="JABMKV010000001">
    <property type="protein sequence ID" value="NQX30639.1"/>
    <property type="molecule type" value="Genomic_DNA"/>
</dbReference>
<accession>A0ABX2DAM1</accession>
<keyword evidence="2" id="KW-0732">Signal</keyword>
<dbReference type="Pfam" id="PF13628">
    <property type="entry name" value="DUF4142"/>
    <property type="match status" value="1"/>
</dbReference>
<reference evidence="4 5" key="1">
    <citation type="submission" date="2020-05" db="EMBL/GenBank/DDBJ databases">
        <title>Description of Pedobacter foliorum sp. nov.</title>
        <authorList>
            <person name="Qi S."/>
            <person name="Carlier A."/>
            <person name="Cnockaert M."/>
            <person name="Vandamme P."/>
        </authorList>
    </citation>
    <scope>NUCLEOTIDE SEQUENCE [LARGE SCALE GENOMIC DNA]</scope>
    <source>
        <strain evidence="4 5">LMG 31300</strain>
    </source>
</reference>
<evidence type="ECO:0000313" key="5">
    <source>
        <dbReference type="Proteomes" id="UP000762110"/>
    </source>
</evidence>
<proteinExistence type="predicted"/>
<feature type="domain" description="DUF4142" evidence="3">
    <location>
        <begin position="53"/>
        <end position="184"/>
    </location>
</feature>
<keyword evidence="5" id="KW-1185">Reference proteome</keyword>
<evidence type="ECO:0000256" key="1">
    <source>
        <dbReference type="SAM" id="MobiDB-lite"/>
    </source>
</evidence>
<dbReference type="PROSITE" id="PS51257">
    <property type="entry name" value="PROKAR_LIPOPROTEIN"/>
    <property type="match status" value="1"/>
</dbReference>
<dbReference type="PANTHER" id="PTHR38593">
    <property type="entry name" value="BLR2558 PROTEIN"/>
    <property type="match status" value="1"/>
</dbReference>
<evidence type="ECO:0000259" key="3">
    <source>
        <dbReference type="Pfam" id="PF13628"/>
    </source>
</evidence>
<feature type="compositionally biased region" description="Basic and acidic residues" evidence="1">
    <location>
        <begin position="198"/>
        <end position="210"/>
    </location>
</feature>
<comment type="caution">
    <text evidence="4">The sequence shown here is derived from an EMBL/GenBank/DDBJ whole genome shotgun (WGS) entry which is preliminary data.</text>
</comment>
<dbReference type="InterPro" id="IPR025419">
    <property type="entry name" value="DUF4142"/>
</dbReference>
<evidence type="ECO:0000313" key="4">
    <source>
        <dbReference type="EMBL" id="NQX30639.1"/>
    </source>
</evidence>
<protein>
    <submittedName>
        <fullName evidence="4">DUF4142 domain-containing protein</fullName>
    </submittedName>
</protein>
<dbReference type="Proteomes" id="UP000762110">
    <property type="component" value="Unassembled WGS sequence"/>
</dbReference>